<evidence type="ECO:0000313" key="9">
    <source>
        <dbReference type="Proteomes" id="UP000241048"/>
    </source>
</evidence>
<dbReference type="CDD" id="cd00464">
    <property type="entry name" value="SK"/>
    <property type="match status" value="1"/>
</dbReference>
<dbReference type="PANTHER" id="PTHR21087">
    <property type="entry name" value="SHIKIMATE KINASE"/>
    <property type="match status" value="1"/>
</dbReference>
<protein>
    <recommendedName>
        <fullName evidence="7">Shikimate kinase</fullName>
        <shortName evidence="7">SK</shortName>
        <ecNumber evidence="7">2.7.1.71</ecNumber>
    </recommendedName>
</protein>
<evidence type="ECO:0000256" key="5">
    <source>
        <dbReference type="ARBA" id="ARBA00022840"/>
    </source>
</evidence>
<comment type="subcellular location">
    <subcellularLocation>
        <location evidence="7">Cytoplasm</location>
    </subcellularLocation>
</comment>
<sequence length="178" mass="19732">MKNNVTLIGMPSAGKSTVGVLLAKRLGYSFIDVDLLIQEQEGKRLREIIEEQGLDGFLDVENRVNAGVEAEQAVIAPGGSVIYGKEAMEHLKSIGLVVYLKITYDELVKRVGDVKDRGVALKDGMTLLDLYHERISYFEKYADITIDEEGKELGAVVDELREILEERGYVLGSAPEEE</sequence>
<dbReference type="GeneID" id="79841405"/>
<keyword evidence="7" id="KW-0460">Magnesium</keyword>
<dbReference type="PANTHER" id="PTHR21087:SF16">
    <property type="entry name" value="SHIKIMATE KINASE 1, CHLOROPLASTIC"/>
    <property type="match status" value="1"/>
</dbReference>
<dbReference type="UniPathway" id="UPA00053">
    <property type="reaction ID" value="UER00088"/>
</dbReference>
<evidence type="ECO:0000256" key="4">
    <source>
        <dbReference type="ARBA" id="ARBA00022777"/>
    </source>
</evidence>
<dbReference type="InterPro" id="IPR031322">
    <property type="entry name" value="Shikimate/glucono_kinase"/>
</dbReference>
<keyword evidence="6 7" id="KW-0057">Aromatic amino acid biosynthesis</keyword>
<keyword evidence="4 7" id="KW-0418">Kinase</keyword>
<reference evidence="8 9" key="1">
    <citation type="submission" date="2018-03" db="EMBL/GenBank/DDBJ databases">
        <title>Lachnoclostridium SNUG30386 gen.nov., sp.nov., isolated from human faeces.</title>
        <authorList>
            <person name="Seo B."/>
            <person name="Jeon K."/>
            <person name="Ko G."/>
        </authorList>
    </citation>
    <scope>NUCLEOTIDE SEQUENCE [LARGE SCALE GENOMIC DNA]</scope>
    <source>
        <strain evidence="8 9">SNUG30386</strain>
    </source>
</reference>
<feature type="binding site" evidence="7">
    <location>
        <position position="117"/>
    </location>
    <ligand>
        <name>ATP</name>
        <dbReference type="ChEBI" id="CHEBI:30616"/>
    </ligand>
</feature>
<dbReference type="GO" id="GO:0004765">
    <property type="term" value="F:shikimate kinase activity"/>
    <property type="evidence" value="ECO:0007669"/>
    <property type="project" value="UniProtKB-UniRule"/>
</dbReference>
<keyword evidence="3 7" id="KW-0547">Nucleotide-binding</keyword>
<feature type="binding site" evidence="7">
    <location>
        <position position="134"/>
    </location>
    <ligand>
        <name>substrate</name>
    </ligand>
</feature>
<comment type="pathway">
    <text evidence="7">Metabolic intermediate biosynthesis; chorismate biosynthesis; chorismate from D-erythrose 4-phosphate and phosphoenolpyruvate: step 5/7.</text>
</comment>
<feature type="binding site" evidence="7">
    <location>
        <begin position="12"/>
        <end position="17"/>
    </location>
    <ligand>
        <name>ATP</name>
        <dbReference type="ChEBI" id="CHEBI:30616"/>
    </ligand>
</feature>
<evidence type="ECO:0000256" key="6">
    <source>
        <dbReference type="ARBA" id="ARBA00023141"/>
    </source>
</evidence>
<evidence type="ECO:0000256" key="2">
    <source>
        <dbReference type="ARBA" id="ARBA00022679"/>
    </source>
</evidence>
<comment type="function">
    <text evidence="7">Catalyzes the specific phosphorylation of the 3-hydroxyl group of shikimic acid using ATP as a cosubstrate.</text>
</comment>
<dbReference type="InterPro" id="IPR027417">
    <property type="entry name" value="P-loop_NTPase"/>
</dbReference>
<feature type="binding site" evidence="7">
    <location>
        <position position="79"/>
    </location>
    <ligand>
        <name>substrate</name>
    </ligand>
</feature>
<dbReference type="Proteomes" id="UP000241048">
    <property type="component" value="Unassembled WGS sequence"/>
</dbReference>
<comment type="catalytic activity">
    <reaction evidence="7">
        <text>shikimate + ATP = 3-phosphoshikimate + ADP + H(+)</text>
        <dbReference type="Rhea" id="RHEA:13121"/>
        <dbReference type="ChEBI" id="CHEBI:15378"/>
        <dbReference type="ChEBI" id="CHEBI:30616"/>
        <dbReference type="ChEBI" id="CHEBI:36208"/>
        <dbReference type="ChEBI" id="CHEBI:145989"/>
        <dbReference type="ChEBI" id="CHEBI:456216"/>
        <dbReference type="EC" id="2.7.1.71"/>
    </reaction>
</comment>
<dbReference type="SUPFAM" id="SSF52540">
    <property type="entry name" value="P-loop containing nucleoside triphosphate hydrolases"/>
    <property type="match status" value="1"/>
</dbReference>
<organism evidence="8 9">
    <name type="scientific">Clostridium fessum</name>
    <dbReference type="NCBI Taxonomy" id="2126740"/>
    <lineage>
        <taxon>Bacteria</taxon>
        <taxon>Bacillati</taxon>
        <taxon>Bacillota</taxon>
        <taxon>Clostridia</taxon>
        <taxon>Eubacteriales</taxon>
        <taxon>Clostridiaceae</taxon>
        <taxon>Clostridium</taxon>
    </lineage>
</organism>
<evidence type="ECO:0000256" key="1">
    <source>
        <dbReference type="ARBA" id="ARBA00022605"/>
    </source>
</evidence>
<dbReference type="GO" id="GO:0009073">
    <property type="term" value="P:aromatic amino acid family biosynthetic process"/>
    <property type="evidence" value="ECO:0007669"/>
    <property type="project" value="UniProtKB-KW"/>
</dbReference>
<comment type="similarity">
    <text evidence="7">Belongs to the shikimate kinase family.</text>
</comment>
<evidence type="ECO:0000313" key="8">
    <source>
        <dbReference type="EMBL" id="PST35975.1"/>
    </source>
</evidence>
<comment type="caution">
    <text evidence="7">Lacks conserved residue(s) required for the propagation of feature annotation.</text>
</comment>
<keyword evidence="7" id="KW-0963">Cytoplasm</keyword>
<dbReference type="HAMAP" id="MF_00109">
    <property type="entry name" value="Shikimate_kinase"/>
    <property type="match status" value="1"/>
</dbReference>
<dbReference type="PRINTS" id="PR01100">
    <property type="entry name" value="SHIKIMTKNASE"/>
</dbReference>
<evidence type="ECO:0000256" key="3">
    <source>
        <dbReference type="ARBA" id="ARBA00022741"/>
    </source>
</evidence>
<dbReference type="EMBL" id="PYLO01000006">
    <property type="protein sequence ID" value="PST35975.1"/>
    <property type="molecule type" value="Genomic_DNA"/>
</dbReference>
<accession>A0A2T3FL22</accession>
<keyword evidence="2 7" id="KW-0808">Transferase</keyword>
<feature type="binding site" evidence="7">
    <location>
        <position position="34"/>
    </location>
    <ligand>
        <name>substrate</name>
    </ligand>
</feature>
<dbReference type="EC" id="2.7.1.71" evidence="7"/>
<dbReference type="Pfam" id="PF01202">
    <property type="entry name" value="SKI"/>
    <property type="match status" value="1"/>
</dbReference>
<feature type="binding site" evidence="7">
    <location>
        <position position="16"/>
    </location>
    <ligand>
        <name>Mg(2+)</name>
        <dbReference type="ChEBI" id="CHEBI:18420"/>
    </ligand>
</feature>
<evidence type="ECO:0000256" key="7">
    <source>
        <dbReference type="HAMAP-Rule" id="MF_00109"/>
    </source>
</evidence>
<dbReference type="Gene3D" id="3.40.50.300">
    <property type="entry name" value="P-loop containing nucleotide triphosphate hydrolases"/>
    <property type="match status" value="1"/>
</dbReference>
<dbReference type="GO" id="GO:0009423">
    <property type="term" value="P:chorismate biosynthetic process"/>
    <property type="evidence" value="ECO:0007669"/>
    <property type="project" value="UniProtKB-UniRule"/>
</dbReference>
<gene>
    <name evidence="7" type="primary">aroK</name>
    <name evidence="8" type="ORF">C7U56_14035</name>
</gene>
<dbReference type="AlphaFoldDB" id="A0A2T3FL22"/>
<keyword evidence="9" id="KW-1185">Reference proteome</keyword>
<dbReference type="GO" id="GO:0008652">
    <property type="term" value="P:amino acid biosynthetic process"/>
    <property type="evidence" value="ECO:0007669"/>
    <property type="project" value="UniProtKB-KW"/>
</dbReference>
<dbReference type="GO" id="GO:0005524">
    <property type="term" value="F:ATP binding"/>
    <property type="evidence" value="ECO:0007669"/>
    <property type="project" value="UniProtKB-UniRule"/>
</dbReference>
<dbReference type="RefSeq" id="WP_022360009.1">
    <property type="nucleotide sequence ID" value="NZ_DBFBUD010000016.1"/>
</dbReference>
<keyword evidence="5 7" id="KW-0067">ATP-binding</keyword>
<keyword evidence="1 7" id="KW-0028">Amino-acid biosynthesis</keyword>
<name>A0A2T3FL22_9CLOT</name>
<dbReference type="GO" id="GO:0000287">
    <property type="term" value="F:magnesium ion binding"/>
    <property type="evidence" value="ECO:0007669"/>
    <property type="project" value="UniProtKB-UniRule"/>
</dbReference>
<keyword evidence="7" id="KW-0479">Metal-binding</keyword>
<comment type="cofactor">
    <cofactor evidence="7">
        <name>Mg(2+)</name>
        <dbReference type="ChEBI" id="CHEBI:18420"/>
    </cofactor>
    <text evidence="7">Binds 1 Mg(2+) ion per subunit.</text>
</comment>
<comment type="subunit">
    <text evidence="7">Monomer.</text>
</comment>
<dbReference type="InterPro" id="IPR000623">
    <property type="entry name" value="Shikimate_kinase/TSH1"/>
</dbReference>
<dbReference type="GO" id="GO:0005829">
    <property type="term" value="C:cytosol"/>
    <property type="evidence" value="ECO:0007669"/>
    <property type="project" value="TreeGrafter"/>
</dbReference>
<proteinExistence type="inferred from homology"/>
<comment type="caution">
    <text evidence="8">The sequence shown here is derived from an EMBL/GenBank/DDBJ whole genome shotgun (WGS) entry which is preliminary data.</text>
</comment>